<gene>
    <name evidence="1" type="ORF">J2804_004413</name>
</gene>
<organism evidence="1 2">
    <name type="scientific">Paraburkholderia terricola</name>
    <dbReference type="NCBI Taxonomy" id="169427"/>
    <lineage>
        <taxon>Bacteria</taxon>
        <taxon>Pseudomonadati</taxon>
        <taxon>Pseudomonadota</taxon>
        <taxon>Betaproteobacteria</taxon>
        <taxon>Burkholderiales</taxon>
        <taxon>Burkholderiaceae</taxon>
        <taxon>Paraburkholderia</taxon>
    </lineage>
</organism>
<reference evidence="1 2" key="1">
    <citation type="submission" date="2023-07" db="EMBL/GenBank/DDBJ databases">
        <title>Sorghum-associated microbial communities from plants grown in Nebraska, USA.</title>
        <authorList>
            <person name="Schachtman D."/>
        </authorList>
    </citation>
    <scope>NUCLEOTIDE SEQUENCE [LARGE SCALE GENOMIC DNA]</scope>
    <source>
        <strain evidence="1 2">DS1316</strain>
    </source>
</reference>
<evidence type="ECO:0000313" key="2">
    <source>
        <dbReference type="Proteomes" id="UP001264340"/>
    </source>
</evidence>
<dbReference type="EMBL" id="JAVDRP010000009">
    <property type="protein sequence ID" value="MDR6410985.1"/>
    <property type="molecule type" value="Genomic_DNA"/>
</dbReference>
<evidence type="ECO:0000313" key="1">
    <source>
        <dbReference type="EMBL" id="MDR6410985.1"/>
    </source>
</evidence>
<proteinExistence type="predicted"/>
<dbReference type="Proteomes" id="UP001264340">
    <property type="component" value="Unassembled WGS sequence"/>
</dbReference>
<protein>
    <submittedName>
        <fullName evidence="1">Uncharacterized protein</fullName>
    </submittedName>
</protein>
<name>A0ABU1LWS8_9BURK</name>
<sequence length="36" mass="3773">MIQQYVLATVAGSAVTALLALAAHKVVDRSFRTLAS</sequence>
<accession>A0ABU1LWS8</accession>
<comment type="caution">
    <text evidence="1">The sequence shown here is derived from an EMBL/GenBank/DDBJ whole genome shotgun (WGS) entry which is preliminary data.</text>
</comment>
<keyword evidence="2" id="KW-1185">Reference proteome</keyword>